<dbReference type="GO" id="GO:0015074">
    <property type="term" value="P:DNA integration"/>
    <property type="evidence" value="ECO:0007669"/>
    <property type="project" value="InterPro"/>
</dbReference>
<reference evidence="3" key="1">
    <citation type="submission" date="2016-08" db="EMBL/GenBank/DDBJ databases">
        <authorList>
            <person name="Varghese N."/>
            <person name="Submissions Spin"/>
        </authorList>
    </citation>
    <scope>NUCLEOTIDE SEQUENCE [LARGE SCALE GENOMIC DNA]</scope>
    <source>
        <strain evidence="3">SGD-1123</strain>
    </source>
</reference>
<dbReference type="EMBL" id="FMAU01000009">
    <property type="protein sequence ID" value="SCC34954.1"/>
    <property type="molecule type" value="Genomic_DNA"/>
</dbReference>
<dbReference type="InterPro" id="IPR001584">
    <property type="entry name" value="Integrase_cat-core"/>
</dbReference>
<dbReference type="Proteomes" id="UP000181997">
    <property type="component" value="Unassembled WGS sequence"/>
</dbReference>
<name>A0A1C4DU80_9BACI</name>
<proteinExistence type="predicted"/>
<sequence length="54" mass="6637">IYRSRFKTRDEATKVINHYISNRYNERRKHSKLGYLSPNNFERNYQRSNLDSIS</sequence>
<protein>
    <submittedName>
        <fullName evidence="2">Integrase core domain-containing protein</fullName>
    </submittedName>
</protein>
<organism evidence="2 3">
    <name type="scientific">[Bacillus] enclensis</name>
    <dbReference type="NCBI Taxonomy" id="1402860"/>
    <lineage>
        <taxon>Bacteria</taxon>
        <taxon>Bacillati</taxon>
        <taxon>Bacillota</taxon>
        <taxon>Bacilli</taxon>
        <taxon>Bacillales</taxon>
        <taxon>Bacillaceae</taxon>
        <taxon>Rossellomorea</taxon>
    </lineage>
</organism>
<feature type="domain" description="Integrase catalytic" evidence="1">
    <location>
        <begin position="2"/>
        <end position="43"/>
    </location>
</feature>
<dbReference type="Pfam" id="PF13333">
    <property type="entry name" value="rve_2"/>
    <property type="match status" value="1"/>
</dbReference>
<evidence type="ECO:0000259" key="1">
    <source>
        <dbReference type="Pfam" id="PF13333"/>
    </source>
</evidence>
<accession>A0A1C4DU80</accession>
<evidence type="ECO:0000313" key="2">
    <source>
        <dbReference type="EMBL" id="SCC34954.1"/>
    </source>
</evidence>
<evidence type="ECO:0000313" key="3">
    <source>
        <dbReference type="Proteomes" id="UP000181997"/>
    </source>
</evidence>
<dbReference type="AlphaFoldDB" id="A0A1C4DU80"/>
<feature type="non-terminal residue" evidence="2">
    <location>
        <position position="1"/>
    </location>
</feature>
<gene>
    <name evidence="2" type="ORF">GA0061094_4188</name>
</gene>
<keyword evidence="3" id="KW-1185">Reference proteome</keyword>